<feature type="compositionally biased region" description="Pro residues" evidence="7">
    <location>
        <begin position="476"/>
        <end position="489"/>
    </location>
</feature>
<dbReference type="Pfam" id="PF01061">
    <property type="entry name" value="ABC2_membrane"/>
    <property type="match status" value="1"/>
</dbReference>
<feature type="compositionally biased region" description="Basic and acidic residues" evidence="7">
    <location>
        <begin position="160"/>
        <end position="180"/>
    </location>
</feature>
<keyword evidence="10" id="KW-0547">Nucleotide-binding</keyword>
<keyword evidence="4 8" id="KW-0812">Transmembrane</keyword>
<dbReference type="OrthoDB" id="9804819at2"/>
<keyword evidence="10" id="KW-0067">ATP-binding</keyword>
<evidence type="ECO:0000256" key="2">
    <source>
        <dbReference type="ARBA" id="ARBA00022448"/>
    </source>
</evidence>
<evidence type="ECO:0000256" key="3">
    <source>
        <dbReference type="ARBA" id="ARBA00022553"/>
    </source>
</evidence>
<proteinExistence type="predicted"/>
<keyword evidence="2" id="KW-0813">Transport</keyword>
<feature type="transmembrane region" description="Helical" evidence="8">
    <location>
        <begin position="514"/>
        <end position="535"/>
    </location>
</feature>
<dbReference type="InterPro" id="IPR008984">
    <property type="entry name" value="SMAD_FHA_dom_sf"/>
</dbReference>
<evidence type="ECO:0000256" key="8">
    <source>
        <dbReference type="SAM" id="Phobius"/>
    </source>
</evidence>
<evidence type="ECO:0000256" key="5">
    <source>
        <dbReference type="ARBA" id="ARBA00022989"/>
    </source>
</evidence>
<feature type="transmembrane region" description="Helical" evidence="8">
    <location>
        <begin position="596"/>
        <end position="619"/>
    </location>
</feature>
<evidence type="ECO:0000259" key="9">
    <source>
        <dbReference type="PROSITE" id="PS50893"/>
    </source>
</evidence>
<organism evidence="10 11">
    <name type="scientific">Mycobacterium numidiamassiliense</name>
    <dbReference type="NCBI Taxonomy" id="1841861"/>
    <lineage>
        <taxon>Bacteria</taxon>
        <taxon>Bacillati</taxon>
        <taxon>Actinomycetota</taxon>
        <taxon>Actinomycetes</taxon>
        <taxon>Mycobacteriales</taxon>
        <taxon>Mycobacteriaceae</taxon>
        <taxon>Mycobacterium</taxon>
    </lineage>
</organism>
<dbReference type="InterPro" id="IPR003439">
    <property type="entry name" value="ABC_transporter-like_ATP-bd"/>
</dbReference>
<keyword evidence="11" id="KW-1185">Reference proteome</keyword>
<dbReference type="GO" id="GO:0005524">
    <property type="term" value="F:ATP binding"/>
    <property type="evidence" value="ECO:0007669"/>
    <property type="project" value="UniProtKB-KW"/>
</dbReference>
<dbReference type="Gene3D" id="3.40.50.300">
    <property type="entry name" value="P-loop containing nucleotide triphosphate hydrolases"/>
    <property type="match status" value="1"/>
</dbReference>
<keyword evidence="6 8" id="KW-0472">Membrane</keyword>
<feature type="domain" description="ABC transporter" evidence="9">
    <location>
        <begin position="212"/>
        <end position="452"/>
    </location>
</feature>
<feature type="region of interest" description="Disordered" evidence="7">
    <location>
        <begin position="468"/>
        <end position="489"/>
    </location>
</feature>
<dbReference type="GO" id="GO:0016020">
    <property type="term" value="C:membrane"/>
    <property type="evidence" value="ECO:0007669"/>
    <property type="project" value="UniProtKB-SubCell"/>
</dbReference>
<dbReference type="InterPro" id="IPR000253">
    <property type="entry name" value="FHA_dom"/>
</dbReference>
<reference evidence="10 11" key="1">
    <citation type="submission" date="2017-01" db="EMBL/GenBank/DDBJ databases">
        <authorList>
            <consortium name="Urmite Genomes"/>
        </authorList>
    </citation>
    <scope>NUCLEOTIDE SEQUENCE [LARGE SCALE GENOMIC DNA]</scope>
    <source>
        <strain evidence="10 11">AB215</strain>
    </source>
</reference>
<protein>
    <submittedName>
        <fullName evidence="10">Transmembrane ABC transporter ATP-binding protein</fullName>
    </submittedName>
</protein>
<dbReference type="PROSITE" id="PS50893">
    <property type="entry name" value="ABC_TRANSPORTER_2"/>
    <property type="match status" value="1"/>
</dbReference>
<dbReference type="AlphaFoldDB" id="A0A2U3PDR6"/>
<dbReference type="SUPFAM" id="SSF49879">
    <property type="entry name" value="SMAD/FHA domain"/>
    <property type="match status" value="1"/>
</dbReference>
<dbReference type="GO" id="GO:0016887">
    <property type="term" value="F:ATP hydrolysis activity"/>
    <property type="evidence" value="ECO:0007669"/>
    <property type="project" value="InterPro"/>
</dbReference>
<feature type="region of interest" description="Disordered" evidence="7">
    <location>
        <begin position="112"/>
        <end position="201"/>
    </location>
</feature>
<dbReference type="Pfam" id="PF00005">
    <property type="entry name" value="ABC_tran"/>
    <property type="match status" value="1"/>
</dbReference>
<name>A0A2U3PDR6_9MYCO</name>
<comment type="subcellular location">
    <subcellularLocation>
        <location evidence="1">Membrane</location>
        <topology evidence="1">Multi-pass membrane protein</topology>
    </subcellularLocation>
</comment>
<dbReference type="Proteomes" id="UP000240424">
    <property type="component" value="Unassembled WGS sequence"/>
</dbReference>
<evidence type="ECO:0000256" key="6">
    <source>
        <dbReference type="ARBA" id="ARBA00023136"/>
    </source>
</evidence>
<dbReference type="InterPro" id="IPR027417">
    <property type="entry name" value="P-loop_NTPase"/>
</dbReference>
<dbReference type="Pfam" id="PF00498">
    <property type="entry name" value="FHA"/>
    <property type="match status" value="1"/>
</dbReference>
<dbReference type="STRING" id="1841861.GCA_900157365_02419"/>
<gene>
    <name evidence="10" type="ORF">MNAB215_4099</name>
</gene>
<dbReference type="SUPFAM" id="SSF52540">
    <property type="entry name" value="P-loop containing nucleoside triphosphate hydrolases"/>
    <property type="match status" value="1"/>
</dbReference>
<evidence type="ECO:0000256" key="7">
    <source>
        <dbReference type="SAM" id="MobiDB-lite"/>
    </source>
</evidence>
<feature type="transmembrane region" description="Helical" evidence="8">
    <location>
        <begin position="735"/>
        <end position="756"/>
    </location>
</feature>
<dbReference type="Gene3D" id="2.60.200.20">
    <property type="match status" value="1"/>
</dbReference>
<accession>A0A2U3PDR6</accession>
<feature type="transmembrane region" description="Helical" evidence="8">
    <location>
        <begin position="670"/>
        <end position="694"/>
    </location>
</feature>
<dbReference type="GO" id="GO:0140359">
    <property type="term" value="F:ABC-type transporter activity"/>
    <property type="evidence" value="ECO:0007669"/>
    <property type="project" value="InterPro"/>
</dbReference>
<dbReference type="PANTHER" id="PTHR48041:SF139">
    <property type="entry name" value="PROTEIN SCARLET"/>
    <property type="match status" value="1"/>
</dbReference>
<evidence type="ECO:0000256" key="1">
    <source>
        <dbReference type="ARBA" id="ARBA00004141"/>
    </source>
</evidence>
<dbReference type="RefSeq" id="WP_077082191.1">
    <property type="nucleotide sequence ID" value="NZ_FUEZ01000004.1"/>
</dbReference>
<feature type="compositionally biased region" description="Pro residues" evidence="7">
    <location>
        <begin position="135"/>
        <end position="155"/>
    </location>
</feature>
<dbReference type="InterPro" id="IPR050352">
    <property type="entry name" value="ABCG_transporters"/>
</dbReference>
<evidence type="ECO:0000313" key="10">
    <source>
        <dbReference type="EMBL" id="SPM41883.1"/>
    </source>
</evidence>
<evidence type="ECO:0000256" key="4">
    <source>
        <dbReference type="ARBA" id="ARBA00022692"/>
    </source>
</evidence>
<sequence length="777" mass="82979">MRNDAFGPPLTVWVGPTRYVFPPGRDVVVGYGGRWDIPLNLPAHVPPHAGPTAPELVLRFTGDRWVAIDNSRNGIFLNGARVSTVDIGDGQAISIGDPQRGPRLVFQIGAHVPTQRTTQKIPIPPPRPAAGRRAAPPPAPPPVAPPPPPVPPILAPQPRAVEEQPTKGRGLIERVTDATRKLRARRAAPEAGEGREGGESVPTYRLPLKAGARTIGVAAYQLGLSVDGHEVLSDVSFAARPGTLTAVIGPSAAPSAALLGVLAGIRELGSGRITVDGHDIQAERESMRARIGIVPREDRVHSRLTVQQALGYAAELRLPPDTSAEHRQRVVDQILEELELTAHRSTRIGKLTPEFRRCAAMAIELISRPTLLVVDEPGAGLDADQESHVLKVLRRQADIGCVVVASMTSPTSLTHLDMCDQVLVLTPRGSMAFDGAPLHIGSAMATSDWSEVLAQVNADPEGAHRAFRARQHAQGPPAPPQVAEPWPPPAPLKPMRQIRLAARRQARLFFADRLYLLFLLALPFALAGLTLLIPGGSGLSQPGANSRNPHEAVEILAALNLAAVIIGTALTIREIVNERRIFRREQAVGLWAPAYLLGKIAFFGLAAAVLTAITFAIVVAVKGGPVHGALFLYDATFELYASVAGTAIVSAIVGLAVSTLGRSLREVVPLAVPVILASLLFAGGLLTLVGTWGYDQISWFVPAQWGFAASASTVDLRRVDPQAADVGMWAHYVGWWIFDRVMLFILGVAWAGIAGYRLRPARRRVTSATPPADPAHT</sequence>
<evidence type="ECO:0000313" key="11">
    <source>
        <dbReference type="Proteomes" id="UP000240424"/>
    </source>
</evidence>
<dbReference type="PANTHER" id="PTHR48041">
    <property type="entry name" value="ABC TRANSPORTER G FAMILY MEMBER 28"/>
    <property type="match status" value="1"/>
</dbReference>
<keyword evidence="3" id="KW-0597">Phosphoprotein</keyword>
<dbReference type="EMBL" id="FUEZ01000004">
    <property type="protein sequence ID" value="SPM41883.1"/>
    <property type="molecule type" value="Genomic_DNA"/>
</dbReference>
<feature type="transmembrane region" description="Helical" evidence="8">
    <location>
        <begin position="555"/>
        <end position="576"/>
    </location>
</feature>
<keyword evidence="5 8" id="KW-1133">Transmembrane helix</keyword>
<dbReference type="InterPro" id="IPR013525">
    <property type="entry name" value="ABC2_TM"/>
</dbReference>
<feature type="transmembrane region" description="Helical" evidence="8">
    <location>
        <begin position="639"/>
        <end position="658"/>
    </location>
</feature>